<reference evidence="2 3" key="1">
    <citation type="submission" date="2016-10" db="EMBL/GenBank/DDBJ databases">
        <title>Complete Genome Sequence of Bacillus Phage BCP12.</title>
        <authorList>
            <person name="Ghosh K."/>
            <person name="Kim K.-P."/>
        </authorList>
    </citation>
    <scope>NUCLEOTIDE SEQUENCE [LARGE SCALE GENOMIC DNA]</scope>
</reference>
<proteinExistence type="predicted"/>
<gene>
    <name evidence="2" type="ORF">BCP12_184</name>
</gene>
<evidence type="ECO:0000313" key="2">
    <source>
        <dbReference type="EMBL" id="AQN32584.1"/>
    </source>
</evidence>
<evidence type="ECO:0000259" key="1">
    <source>
        <dbReference type="Pfam" id="PF26513"/>
    </source>
</evidence>
<dbReference type="Pfam" id="PF26513">
    <property type="entry name" value="Rok_N"/>
    <property type="match status" value="1"/>
</dbReference>
<dbReference type="EMBL" id="KX987999">
    <property type="protein sequence ID" value="AQN32584.1"/>
    <property type="molecule type" value="Genomic_DNA"/>
</dbReference>
<name>A0A2S0CS88_9CAUD</name>
<accession>A0A2S0CS88</accession>
<dbReference type="Proteomes" id="UP000246806">
    <property type="component" value="Genome"/>
</dbReference>
<dbReference type="InterPro" id="IPR058971">
    <property type="entry name" value="Rok_N_oligomerisation"/>
</dbReference>
<protein>
    <recommendedName>
        <fullName evidence="1">Rok N-terminal oligomerisation domain-containing protein</fullName>
    </recommendedName>
</protein>
<evidence type="ECO:0000313" key="3">
    <source>
        <dbReference type="Proteomes" id="UP000246806"/>
    </source>
</evidence>
<sequence>MTHTFSEREAIRKQMDYIEGERARLWTSYESLLNRLRELDDIDRTTQLDVPTPKETFIPVEPPEPVKEVKVSENIVVTAFENMTEEERKKFAQELQNVITKDVPKIISSPNEIAAAVVELPKHKEEQSIEEFIEENKEVVCLKEEEPKFEYNHAKELAKDMEYKNRNIKNPVRKGKKKGTGKGKGKYADLAVVAQYTKVILKEAGIPTKIKVIFEKLAEINPAYVYKNPYDIIKKLNAIDPRIEKVGNGYYQYNTSK</sequence>
<organism evidence="2 3">
    <name type="scientific">Bacillus phage BCP12</name>
    <dbReference type="NCBI Taxonomy" id="1913122"/>
    <lineage>
        <taxon>Viruses</taxon>
        <taxon>Duplodnaviria</taxon>
        <taxon>Heunggongvirae</taxon>
        <taxon>Uroviricota</taxon>
        <taxon>Caudoviricetes</taxon>
        <taxon>Herelleviridae</taxon>
        <taxon>Bastillevirinae</taxon>
        <taxon>Tsarbombavirus</taxon>
        <taxon>Tsarbombavirus BCP78</taxon>
    </lineage>
</organism>
<feature type="domain" description="Rok N-terminal oligomerisation" evidence="1">
    <location>
        <begin position="4"/>
        <end position="40"/>
    </location>
</feature>